<reference evidence="7" key="2">
    <citation type="submission" date="2012-10" db="EMBL/GenBank/DDBJ databases">
        <title>Improved high-quality draft of Thermaerobacter subterraneus C21, DSM 13965.</title>
        <authorList>
            <consortium name="DOE Joint Genome Institute"/>
            <person name="Eisen J."/>
            <person name="Huntemann M."/>
            <person name="Wei C.-L."/>
            <person name="Han J."/>
            <person name="Detter J.C."/>
            <person name="Han C."/>
            <person name="Tapia R."/>
            <person name="Chen A."/>
            <person name="Kyrpides N."/>
            <person name="Mavromatis K."/>
            <person name="Markowitz V."/>
            <person name="Szeto E."/>
            <person name="Ivanova N."/>
            <person name="Mikhailova N."/>
            <person name="Ovchinnikova G."/>
            <person name="Pagani I."/>
            <person name="Pati A."/>
            <person name="Goodwin L."/>
            <person name="Nordberg H.P."/>
            <person name="Cantor M.N."/>
            <person name="Hua S.X."/>
            <person name="Woyke T."/>
            <person name="Eisen J."/>
            <person name="Klenk H.-P."/>
        </authorList>
    </citation>
    <scope>NUCLEOTIDE SEQUENCE [LARGE SCALE GENOMIC DNA]</scope>
    <source>
        <strain evidence="7">DSM 13965</strain>
    </source>
</reference>
<sequence length="125" mass="12582">MNPWGVQAPGNVAWPGSSPATGLGGTFGPSGRAAAAAAGDGPAAGSTGPGGVGPSFLQELARALQQLEGAAGEADAMARRLVTGQVQDLSQVMVASEKARLAIELAVQLRNKALEAYQEIMRMPV</sequence>
<evidence type="ECO:0000256" key="1">
    <source>
        <dbReference type="ARBA" id="ARBA00004117"/>
    </source>
</evidence>
<keyword evidence="7" id="KW-0969">Cilium</keyword>
<gene>
    <name evidence="4" type="primary">fliE</name>
    <name evidence="7" type="ORF">ThesuDRAFT_00277</name>
</gene>
<dbReference type="Pfam" id="PF02049">
    <property type="entry name" value="FliE"/>
    <property type="match status" value="1"/>
</dbReference>
<proteinExistence type="inferred from homology"/>
<dbReference type="EMBL" id="AENY02000005">
    <property type="protein sequence ID" value="EKP93681.1"/>
    <property type="molecule type" value="Genomic_DNA"/>
</dbReference>
<dbReference type="STRING" id="867903.ThesuDRAFT_00277"/>
<dbReference type="HAMAP" id="MF_00724">
    <property type="entry name" value="FliE"/>
    <property type="match status" value="1"/>
</dbReference>
<comment type="similarity">
    <text evidence="2 4">Belongs to the FliE family.</text>
</comment>
<dbReference type="GO" id="GO:0005198">
    <property type="term" value="F:structural molecule activity"/>
    <property type="evidence" value="ECO:0007669"/>
    <property type="project" value="UniProtKB-UniRule"/>
</dbReference>
<evidence type="ECO:0000256" key="6">
    <source>
        <dbReference type="SAM" id="MobiDB-lite"/>
    </source>
</evidence>
<comment type="subcellular location">
    <subcellularLocation>
        <location evidence="1 4">Bacterial flagellum basal body</location>
    </subcellularLocation>
</comment>
<keyword evidence="7" id="KW-0282">Flagellum</keyword>
<evidence type="ECO:0000313" key="8">
    <source>
        <dbReference type="Proteomes" id="UP000005710"/>
    </source>
</evidence>
<dbReference type="eggNOG" id="COG1677">
    <property type="taxonomic scope" value="Bacteria"/>
</dbReference>
<dbReference type="NCBIfam" id="TIGR00205">
    <property type="entry name" value="fliE"/>
    <property type="match status" value="1"/>
</dbReference>
<dbReference type="PRINTS" id="PR01006">
    <property type="entry name" value="FLGHOOKFLIE"/>
</dbReference>
<comment type="caution">
    <text evidence="7">The sequence shown here is derived from an EMBL/GenBank/DDBJ whole genome shotgun (WGS) entry which is preliminary data.</text>
</comment>
<organism evidence="7 8">
    <name type="scientific">Thermaerobacter subterraneus DSM 13965</name>
    <dbReference type="NCBI Taxonomy" id="867903"/>
    <lineage>
        <taxon>Bacteria</taxon>
        <taxon>Bacillati</taxon>
        <taxon>Bacillota</taxon>
        <taxon>Clostridia</taxon>
        <taxon>Eubacteriales</taxon>
        <taxon>Clostridiales Family XVII. Incertae Sedis</taxon>
        <taxon>Thermaerobacter</taxon>
    </lineage>
</organism>
<dbReference type="AlphaFoldDB" id="K6QBF9"/>
<feature type="compositionally biased region" description="Low complexity" evidence="6">
    <location>
        <begin position="29"/>
        <end position="46"/>
    </location>
</feature>
<protein>
    <recommendedName>
        <fullName evidence="4 5">Flagellar hook-basal body complex protein FliE</fullName>
    </recommendedName>
</protein>
<evidence type="ECO:0000256" key="4">
    <source>
        <dbReference type="HAMAP-Rule" id="MF_00724"/>
    </source>
</evidence>
<keyword evidence="7" id="KW-0966">Cell projection</keyword>
<reference evidence="7" key="1">
    <citation type="submission" date="2010-10" db="EMBL/GenBank/DDBJ databases">
        <authorList>
            <consortium name="US DOE Joint Genome Institute (JGI-PGF)"/>
            <person name="Lucas S."/>
            <person name="Copeland A."/>
            <person name="Lapidus A."/>
            <person name="Bruce D."/>
            <person name="Goodwin L."/>
            <person name="Pitluck S."/>
            <person name="Kyrpides N."/>
            <person name="Mavromatis K."/>
            <person name="Detter J.C."/>
            <person name="Han C."/>
            <person name="Land M."/>
            <person name="Hauser L."/>
            <person name="Markowitz V."/>
            <person name="Cheng J.-F."/>
            <person name="Hugenholtz P."/>
            <person name="Woyke T."/>
            <person name="Wu D."/>
            <person name="Pukall R."/>
            <person name="Wahrenburg C."/>
            <person name="Brambilla E."/>
            <person name="Klenk H.-P."/>
            <person name="Eisen J.A."/>
        </authorList>
    </citation>
    <scope>NUCLEOTIDE SEQUENCE [LARGE SCALE GENOMIC DNA]</scope>
    <source>
        <strain evidence="7">DSM 13965</strain>
    </source>
</reference>
<feature type="region of interest" description="Disordered" evidence="6">
    <location>
        <begin position="1"/>
        <end position="52"/>
    </location>
</feature>
<dbReference type="GO" id="GO:0009425">
    <property type="term" value="C:bacterial-type flagellum basal body"/>
    <property type="evidence" value="ECO:0007669"/>
    <property type="project" value="UniProtKB-SubCell"/>
</dbReference>
<evidence type="ECO:0000256" key="3">
    <source>
        <dbReference type="ARBA" id="ARBA00023143"/>
    </source>
</evidence>
<evidence type="ECO:0000256" key="5">
    <source>
        <dbReference type="NCBIfam" id="TIGR00205"/>
    </source>
</evidence>
<evidence type="ECO:0000313" key="7">
    <source>
        <dbReference type="EMBL" id="EKP93681.1"/>
    </source>
</evidence>
<evidence type="ECO:0000256" key="2">
    <source>
        <dbReference type="ARBA" id="ARBA00009272"/>
    </source>
</evidence>
<accession>K6QBF9</accession>
<dbReference type="GO" id="GO:0071973">
    <property type="term" value="P:bacterial-type flagellum-dependent cell motility"/>
    <property type="evidence" value="ECO:0007669"/>
    <property type="project" value="InterPro"/>
</dbReference>
<dbReference type="InterPro" id="IPR001624">
    <property type="entry name" value="FliE"/>
</dbReference>
<keyword evidence="8" id="KW-1185">Reference proteome</keyword>
<dbReference type="HOGENOM" id="CLU_147249_3_0_9"/>
<dbReference type="GO" id="GO:0003774">
    <property type="term" value="F:cytoskeletal motor activity"/>
    <property type="evidence" value="ECO:0007669"/>
    <property type="project" value="InterPro"/>
</dbReference>
<keyword evidence="3 4" id="KW-0975">Bacterial flagellum</keyword>
<dbReference type="PANTHER" id="PTHR34653">
    <property type="match status" value="1"/>
</dbReference>
<dbReference type="RefSeq" id="WP_006904974.1">
    <property type="nucleotide sequence ID" value="NZ_JH976536.1"/>
</dbReference>
<dbReference type="PANTHER" id="PTHR34653:SF1">
    <property type="entry name" value="FLAGELLAR HOOK-BASAL BODY COMPLEX PROTEIN FLIE"/>
    <property type="match status" value="1"/>
</dbReference>
<dbReference type="Proteomes" id="UP000005710">
    <property type="component" value="Unassembled WGS sequence"/>
</dbReference>
<name>K6QBF9_9FIRM</name>